<feature type="chain" id="PRO_5016570449" evidence="1">
    <location>
        <begin position="19"/>
        <end position="314"/>
    </location>
</feature>
<protein>
    <submittedName>
        <fullName evidence="2">Uncharacterized protein</fullName>
    </submittedName>
</protein>
<dbReference type="OrthoDB" id="10583569at2759"/>
<evidence type="ECO:0000313" key="2">
    <source>
        <dbReference type="EMBL" id="RAO73134.1"/>
    </source>
</evidence>
<evidence type="ECO:0000256" key="1">
    <source>
        <dbReference type="SAM" id="SignalP"/>
    </source>
</evidence>
<gene>
    <name evidence="2" type="ORF">BHQ10_009146</name>
</gene>
<dbReference type="Proteomes" id="UP000249363">
    <property type="component" value="Unassembled WGS sequence"/>
</dbReference>
<dbReference type="GeneID" id="63798360"/>
<dbReference type="RefSeq" id="XP_040737648.1">
    <property type="nucleotide sequence ID" value="XM_040882030.1"/>
</dbReference>
<sequence length="314" mass="34804">MLYKVLLLLFTFVTTSHATLARISLYNSTDSTCGGTGNPIELYVSSLNMTAGRTCYQIPYDITVSSYMFTTFDYYDGEEDELEIIFSPNTNCQPTTDRASYIDTSYALSWQCQTLMQPARAYSVAVLSEKRKRLSELRRRAWGGSGPLGRIGATPFNFQWAFYMFRGALYRINMLKYVFDGNDVWEPLSVEGLTRSAHAMMFQYTGNEYGWVTGNPGMITETITEHLSSRGDWDPVVIGAIMLDAVGGLLSSGIPTDQWPQEIQISLTDVMAPLTPQGEPSIMFLWISTSVSVIKGPLAPKWGTGPVSSGLIGP</sequence>
<keyword evidence="3" id="KW-1185">Reference proteome</keyword>
<name>A0A364LBE6_TALAM</name>
<evidence type="ECO:0000313" key="3">
    <source>
        <dbReference type="Proteomes" id="UP000249363"/>
    </source>
</evidence>
<dbReference type="EMBL" id="MIKG01000022">
    <property type="protein sequence ID" value="RAO73134.1"/>
    <property type="molecule type" value="Genomic_DNA"/>
</dbReference>
<proteinExistence type="predicted"/>
<feature type="signal peptide" evidence="1">
    <location>
        <begin position="1"/>
        <end position="18"/>
    </location>
</feature>
<reference evidence="2 3" key="1">
    <citation type="journal article" date="2017" name="Biotechnol. Biofuels">
        <title>Differential beta-glucosidase expression as a function of carbon source availability in Talaromyces amestolkiae: a genomic and proteomic approach.</title>
        <authorList>
            <person name="de Eugenio L.I."/>
            <person name="Mendez-Liter J.A."/>
            <person name="Nieto-Dominguez M."/>
            <person name="Alonso L."/>
            <person name="Gil-Munoz J."/>
            <person name="Barriuso J."/>
            <person name="Prieto A."/>
            <person name="Martinez M.J."/>
        </authorList>
    </citation>
    <scope>NUCLEOTIDE SEQUENCE [LARGE SCALE GENOMIC DNA]</scope>
    <source>
        <strain evidence="2 3">CIB</strain>
    </source>
</reference>
<keyword evidence="1" id="KW-0732">Signal</keyword>
<accession>A0A364LBE6</accession>
<comment type="caution">
    <text evidence="2">The sequence shown here is derived from an EMBL/GenBank/DDBJ whole genome shotgun (WGS) entry which is preliminary data.</text>
</comment>
<dbReference type="AlphaFoldDB" id="A0A364LBE6"/>
<organism evidence="2 3">
    <name type="scientific">Talaromyces amestolkiae</name>
    <dbReference type="NCBI Taxonomy" id="1196081"/>
    <lineage>
        <taxon>Eukaryota</taxon>
        <taxon>Fungi</taxon>
        <taxon>Dikarya</taxon>
        <taxon>Ascomycota</taxon>
        <taxon>Pezizomycotina</taxon>
        <taxon>Eurotiomycetes</taxon>
        <taxon>Eurotiomycetidae</taxon>
        <taxon>Eurotiales</taxon>
        <taxon>Trichocomaceae</taxon>
        <taxon>Talaromyces</taxon>
        <taxon>Talaromyces sect. Talaromyces</taxon>
    </lineage>
</organism>